<evidence type="ECO:0000256" key="4">
    <source>
        <dbReference type="ARBA" id="ARBA00022967"/>
    </source>
</evidence>
<reference evidence="7 8" key="1">
    <citation type="submission" date="2023-02" db="EMBL/GenBank/DDBJ databases">
        <title>Genome sequence of Lentisphaera profundi SAORIC-696.</title>
        <authorList>
            <person name="Kim e."/>
            <person name="Cho J.-C."/>
            <person name="Choi A."/>
            <person name="Kang I."/>
        </authorList>
    </citation>
    <scope>NUCLEOTIDE SEQUENCE [LARGE SCALE GENOMIC DNA]</scope>
    <source>
        <strain evidence="7 8">SAORIC-696</strain>
    </source>
</reference>
<dbReference type="PROSITE" id="PS50893">
    <property type="entry name" value="ABC_TRANSPORTER_2"/>
    <property type="match status" value="1"/>
</dbReference>
<dbReference type="EMBL" id="CP117811">
    <property type="protein sequence ID" value="WDE97220.1"/>
    <property type="molecule type" value="Genomic_DNA"/>
</dbReference>
<keyword evidence="4" id="KW-1278">Translocase</keyword>
<comment type="function">
    <text evidence="5">Part of the ABC transporter complex HmuTUV involved in hemin import. Responsible for energy coupling to the transport system.</text>
</comment>
<dbReference type="SUPFAM" id="SSF52540">
    <property type="entry name" value="P-loop containing nucleoside triphosphate hydrolases"/>
    <property type="match status" value="1"/>
</dbReference>
<dbReference type="RefSeq" id="WP_274151474.1">
    <property type="nucleotide sequence ID" value="NZ_CP117811.1"/>
</dbReference>
<dbReference type="Gene3D" id="3.40.50.300">
    <property type="entry name" value="P-loop containing nucleotide triphosphate hydrolases"/>
    <property type="match status" value="1"/>
</dbReference>
<evidence type="ECO:0000256" key="5">
    <source>
        <dbReference type="ARBA" id="ARBA00037066"/>
    </source>
</evidence>
<protein>
    <submittedName>
        <fullName evidence="7">ABC transporter ATP-binding protein</fullName>
    </submittedName>
</protein>
<keyword evidence="2" id="KW-0547">Nucleotide-binding</keyword>
<dbReference type="InterPro" id="IPR018078">
    <property type="entry name" value="DNA-binding_RecF_CS"/>
</dbReference>
<accession>A0ABY7VSN6</accession>
<feature type="domain" description="ABC transporter" evidence="6">
    <location>
        <begin position="2"/>
        <end position="232"/>
    </location>
</feature>
<dbReference type="Pfam" id="PF00005">
    <property type="entry name" value="ABC_tran"/>
    <property type="match status" value="1"/>
</dbReference>
<evidence type="ECO:0000256" key="1">
    <source>
        <dbReference type="ARBA" id="ARBA00022448"/>
    </source>
</evidence>
<dbReference type="InterPro" id="IPR003439">
    <property type="entry name" value="ABC_transporter-like_ATP-bd"/>
</dbReference>
<proteinExistence type="predicted"/>
<dbReference type="PANTHER" id="PTHR42794:SF1">
    <property type="entry name" value="HEMIN IMPORT ATP-BINDING PROTEIN HMUV"/>
    <property type="match status" value="1"/>
</dbReference>
<dbReference type="GO" id="GO:0005524">
    <property type="term" value="F:ATP binding"/>
    <property type="evidence" value="ECO:0007669"/>
    <property type="project" value="UniProtKB-KW"/>
</dbReference>
<dbReference type="PANTHER" id="PTHR42794">
    <property type="entry name" value="HEMIN IMPORT ATP-BINDING PROTEIN HMUV"/>
    <property type="match status" value="1"/>
</dbReference>
<keyword evidence="8" id="KW-1185">Reference proteome</keyword>
<evidence type="ECO:0000256" key="3">
    <source>
        <dbReference type="ARBA" id="ARBA00022840"/>
    </source>
</evidence>
<dbReference type="PROSITE" id="PS00211">
    <property type="entry name" value="ABC_TRANSPORTER_1"/>
    <property type="match status" value="1"/>
</dbReference>
<dbReference type="CDD" id="cd03214">
    <property type="entry name" value="ABC_Iron-Siderophores_B12_Hemin"/>
    <property type="match status" value="1"/>
</dbReference>
<organism evidence="7 8">
    <name type="scientific">Lentisphaera profundi</name>
    <dbReference type="NCBI Taxonomy" id="1658616"/>
    <lineage>
        <taxon>Bacteria</taxon>
        <taxon>Pseudomonadati</taxon>
        <taxon>Lentisphaerota</taxon>
        <taxon>Lentisphaeria</taxon>
        <taxon>Lentisphaerales</taxon>
        <taxon>Lentisphaeraceae</taxon>
        <taxon>Lentisphaera</taxon>
    </lineage>
</organism>
<keyword evidence="3 7" id="KW-0067">ATP-binding</keyword>
<sequence>MLTVDKLSYSVGNKTILADINFDLQHNSLTCILGPNGAGKTSLLKQICGLSKNKSATIKFGDEDLLAMTELQRAALIAYVPQKTSSLPDFSVREFIQQASYCHSAKTLPIDLDAILLTCELKTIEKQSLSTLSGGEMQRVLFASSLYQASPLILLDEVTAGLDPAHHDSICQLIHKTKELHKLTYLWVTHDINAALRYADRILILKNSKLIFDDTPDALKNGILLSEIFEKEFKVLSDEQGQKYLI</sequence>
<gene>
    <name evidence="7" type="ORF">PQO03_04535</name>
</gene>
<evidence type="ECO:0000259" key="6">
    <source>
        <dbReference type="PROSITE" id="PS50893"/>
    </source>
</evidence>
<dbReference type="PROSITE" id="PS00618">
    <property type="entry name" value="RECF_2"/>
    <property type="match status" value="1"/>
</dbReference>
<dbReference type="InterPro" id="IPR017871">
    <property type="entry name" value="ABC_transporter-like_CS"/>
</dbReference>
<dbReference type="Proteomes" id="UP001214250">
    <property type="component" value="Chromosome 1"/>
</dbReference>
<keyword evidence="1" id="KW-0813">Transport</keyword>
<evidence type="ECO:0000313" key="8">
    <source>
        <dbReference type="Proteomes" id="UP001214250"/>
    </source>
</evidence>
<dbReference type="SMART" id="SM00382">
    <property type="entry name" value="AAA"/>
    <property type="match status" value="1"/>
</dbReference>
<dbReference type="InterPro" id="IPR027417">
    <property type="entry name" value="P-loop_NTPase"/>
</dbReference>
<name>A0ABY7VSN6_9BACT</name>
<evidence type="ECO:0000313" key="7">
    <source>
        <dbReference type="EMBL" id="WDE97220.1"/>
    </source>
</evidence>
<evidence type="ECO:0000256" key="2">
    <source>
        <dbReference type="ARBA" id="ARBA00022741"/>
    </source>
</evidence>
<dbReference type="InterPro" id="IPR003593">
    <property type="entry name" value="AAA+_ATPase"/>
</dbReference>